<reference evidence="7" key="1">
    <citation type="submission" date="2022-11" db="EMBL/GenBank/DDBJ databases">
        <authorList>
            <person name="Scott C."/>
            <person name="Bruce N."/>
        </authorList>
    </citation>
    <scope>NUCLEOTIDE SEQUENCE</scope>
</reference>
<evidence type="ECO:0008006" key="9">
    <source>
        <dbReference type="Google" id="ProtNLM"/>
    </source>
</evidence>
<keyword evidence="8" id="KW-1185">Reference proteome</keyword>
<evidence type="ECO:0000256" key="5">
    <source>
        <dbReference type="PROSITE-ProRule" id="PRU00708"/>
    </source>
</evidence>
<dbReference type="AlphaFoldDB" id="A0A9P1GWX0"/>
<evidence type="ECO:0000256" key="4">
    <source>
        <dbReference type="ARBA" id="ARBA00044511"/>
    </source>
</evidence>
<dbReference type="PANTHER" id="PTHR47447:SF17">
    <property type="entry name" value="OS12G0638900 PROTEIN"/>
    <property type="match status" value="1"/>
</dbReference>
<comment type="similarity">
    <text evidence="1">Belongs to the CCM1 family.</text>
</comment>
<evidence type="ECO:0000256" key="3">
    <source>
        <dbReference type="ARBA" id="ARBA00044493"/>
    </source>
</evidence>
<dbReference type="InterPro" id="IPR002885">
    <property type="entry name" value="PPR_rpt"/>
</dbReference>
<dbReference type="Gene3D" id="1.25.40.10">
    <property type="entry name" value="Tetratricopeptide repeat domain"/>
    <property type="match status" value="1"/>
</dbReference>
<dbReference type="PANTHER" id="PTHR47447">
    <property type="entry name" value="OS03G0856100 PROTEIN"/>
    <property type="match status" value="1"/>
</dbReference>
<protein>
    <recommendedName>
        <fullName evidence="9">Pentatricopeptide repeat protein</fullName>
    </recommendedName>
</protein>
<feature type="repeat" description="PPR" evidence="5">
    <location>
        <begin position="120"/>
        <end position="154"/>
    </location>
</feature>
<dbReference type="EMBL" id="CALLCH030000003">
    <property type="protein sequence ID" value="CAI4211830.1"/>
    <property type="molecule type" value="Genomic_DNA"/>
</dbReference>
<feature type="region of interest" description="Disordered" evidence="6">
    <location>
        <begin position="561"/>
        <end position="586"/>
    </location>
</feature>
<evidence type="ECO:0000313" key="8">
    <source>
        <dbReference type="Proteomes" id="UP000838763"/>
    </source>
</evidence>
<sequence>MLARQHCVRQACRSGFASAIAHRPLRLAAIAPGRGIVTAAKTRKQVGVAGILDVNNTPTIVPIKDSTQLDKAQLKNLTVEYNYGLQDPWKLSNAVISRLRRDRLAEAQGLVRIASKDMQVPASWNQLIDYQLKHQRLHAALKLFNEMKKRGQLPNAHTYTTLFKGCARSEHAKLAVAEAVKLYMTMLNSSRIPPNVIHLNAALEVCARALDVDAMMSVAATIDNKTRKPDALTYSTILNGLRAWVEHQGENLKHAEKTGYTEEDHKNTIAKTLEQARRIWQEVIRKSNSAQIVLDEGLVFSMDNQTRGPFLPLPTPTTRTLSLILYALDRTRRARLALHYWTCLVEDYGITPDQNNWHALLRILRRTHSSAQTVAALKAMPTEFMTPKTFRVALETCVHDNVNPNATKNAAAIYDIMVTALPEPDLESIRLYVDVAAKSSHQFRLMRRKAGADPAARAAIDRAYALQVLGAIDHIWMPGGFATCRNEMMTLLEAASRPGPDASTSAQRAHAANYCMEVVATCRKIVSAWDRVITEAMLDEDQLDGPRRRRDLLNRFVANFYEPGHQGSGDGQPGADARTDGHAQGYQDRSGAAAVLARAVEVVPGVLPRAAETILARIDPKIATGAPLPRS</sequence>
<comment type="subunit">
    <text evidence="4">Binds to mitochondrial small subunit 15S rRNA.</text>
</comment>
<organism evidence="7 8">
    <name type="scientific">Parascedosporium putredinis</name>
    <dbReference type="NCBI Taxonomy" id="1442378"/>
    <lineage>
        <taxon>Eukaryota</taxon>
        <taxon>Fungi</taxon>
        <taxon>Dikarya</taxon>
        <taxon>Ascomycota</taxon>
        <taxon>Pezizomycotina</taxon>
        <taxon>Sordariomycetes</taxon>
        <taxon>Hypocreomycetidae</taxon>
        <taxon>Microascales</taxon>
        <taxon>Microascaceae</taxon>
        <taxon>Parascedosporium</taxon>
    </lineage>
</organism>
<accession>A0A9P1GWX0</accession>
<keyword evidence="2" id="KW-0677">Repeat</keyword>
<evidence type="ECO:0000256" key="6">
    <source>
        <dbReference type="SAM" id="MobiDB-lite"/>
    </source>
</evidence>
<dbReference type="Pfam" id="PF13041">
    <property type="entry name" value="PPR_2"/>
    <property type="match status" value="1"/>
</dbReference>
<dbReference type="Proteomes" id="UP000838763">
    <property type="component" value="Unassembled WGS sequence"/>
</dbReference>
<gene>
    <name evidence="7" type="ORF">PPNO1_LOCUS1603</name>
</gene>
<dbReference type="NCBIfam" id="TIGR00756">
    <property type="entry name" value="PPR"/>
    <property type="match status" value="1"/>
</dbReference>
<proteinExistence type="inferred from homology"/>
<comment type="function">
    <text evidence="3">Regulates mitochondrial small subunit maturation by controlling 15S rRNA 5'-end processing. Localizes to the 5' precursor of the 15S rRNA in a position that is subsequently occupied by mS47 in the mature yeast mtSSU. Uses structure and sequence-specific RNA recognition, binding to a single-stranded region of the precursor and specifically recognizing bases -6 to -1. The exchange of Ccm1 for mS47 is coupled to the irreversible removal of precursor rRNA that is accompanied by conformational changes of the mitoribosomal proteins uS5m and mS26. These conformational changes signal completion of 5'-end rRNA processing through protection of the mature 5'-end of the 15S rRNA and stabilization of mS47. The removal of the 5' precursor together with the dissociation of Ccm1 may be catalyzed by the 5'-3' exoribonuclease Pet127. Involved in the specific removal of group I introns in mitochondrial encoded transcripts.</text>
</comment>
<dbReference type="OrthoDB" id="185373at2759"/>
<evidence type="ECO:0000313" key="7">
    <source>
        <dbReference type="EMBL" id="CAI4211830.1"/>
    </source>
</evidence>
<name>A0A9P1GWX0_9PEZI</name>
<dbReference type="PROSITE" id="PS51375">
    <property type="entry name" value="PPR"/>
    <property type="match status" value="1"/>
</dbReference>
<dbReference type="InterPro" id="IPR011990">
    <property type="entry name" value="TPR-like_helical_dom_sf"/>
</dbReference>
<evidence type="ECO:0000256" key="1">
    <source>
        <dbReference type="ARBA" id="ARBA00006192"/>
    </source>
</evidence>
<comment type="caution">
    <text evidence="7">The sequence shown here is derived from an EMBL/GenBank/DDBJ whole genome shotgun (WGS) entry which is preliminary data.</text>
</comment>
<evidence type="ECO:0000256" key="2">
    <source>
        <dbReference type="ARBA" id="ARBA00022737"/>
    </source>
</evidence>